<evidence type="ECO:0000313" key="2">
    <source>
        <dbReference type="Proteomes" id="UP000187455"/>
    </source>
</evidence>
<keyword evidence="2" id="KW-1185">Reference proteome</keyword>
<organism evidence="1 2">
    <name type="scientific">Smittium mucronatum</name>
    <dbReference type="NCBI Taxonomy" id="133383"/>
    <lineage>
        <taxon>Eukaryota</taxon>
        <taxon>Fungi</taxon>
        <taxon>Fungi incertae sedis</taxon>
        <taxon>Zoopagomycota</taxon>
        <taxon>Kickxellomycotina</taxon>
        <taxon>Harpellomycetes</taxon>
        <taxon>Harpellales</taxon>
        <taxon>Legeriomycetaceae</taxon>
        <taxon>Smittium</taxon>
    </lineage>
</organism>
<name>A0A1R0GP09_9FUNG</name>
<feature type="non-terminal residue" evidence="1">
    <location>
        <position position="26"/>
    </location>
</feature>
<dbReference type="Proteomes" id="UP000187455">
    <property type="component" value="Unassembled WGS sequence"/>
</dbReference>
<evidence type="ECO:0000313" key="1">
    <source>
        <dbReference type="EMBL" id="OLY78624.1"/>
    </source>
</evidence>
<sequence>MKKRKIPIEKAIFLNTISSSAGLPAG</sequence>
<dbReference type="AlphaFoldDB" id="A0A1R0GP09"/>
<gene>
    <name evidence="1" type="ORF">AYI68_g7322</name>
</gene>
<proteinExistence type="predicted"/>
<dbReference type="EMBL" id="LSSL01005929">
    <property type="protein sequence ID" value="OLY78624.1"/>
    <property type="molecule type" value="Genomic_DNA"/>
</dbReference>
<protein>
    <submittedName>
        <fullName evidence="1">Uncharacterized protein</fullName>
    </submittedName>
</protein>
<comment type="caution">
    <text evidence="1">The sequence shown here is derived from an EMBL/GenBank/DDBJ whole genome shotgun (WGS) entry which is preliminary data.</text>
</comment>
<accession>A0A1R0GP09</accession>
<reference evidence="1 2" key="1">
    <citation type="journal article" date="2016" name="Mol. Biol. Evol.">
        <title>Genome-Wide Survey of Gut Fungi (Harpellales) Reveals the First Horizontally Transferred Ubiquitin Gene from a Mosquito Host.</title>
        <authorList>
            <person name="Wang Y."/>
            <person name="White M.M."/>
            <person name="Kvist S."/>
            <person name="Moncalvo J.M."/>
        </authorList>
    </citation>
    <scope>NUCLEOTIDE SEQUENCE [LARGE SCALE GENOMIC DNA]</scope>
    <source>
        <strain evidence="1 2">ALG-7-W6</strain>
    </source>
</reference>